<proteinExistence type="inferred from homology"/>
<feature type="domain" description="UspA" evidence="2">
    <location>
        <begin position="143"/>
        <end position="280"/>
    </location>
</feature>
<dbReference type="InterPro" id="IPR014729">
    <property type="entry name" value="Rossmann-like_a/b/a_fold"/>
</dbReference>
<gene>
    <name evidence="3" type="ORF">AN216_23445</name>
</gene>
<dbReference type="EMBL" id="LJGU01000150">
    <property type="protein sequence ID" value="OEU95799.1"/>
    <property type="molecule type" value="Genomic_DNA"/>
</dbReference>
<dbReference type="STRING" id="1075402.AN216_23445"/>
<evidence type="ECO:0000313" key="3">
    <source>
        <dbReference type="EMBL" id="OEU95799.1"/>
    </source>
</evidence>
<name>A0A1E7JWA7_9ACTN</name>
<sequence length="282" mass="30438">MTVGVDHSSESLAASRWAAREAVRRGYPLRLVHALSEDKAGKSQRDSARELLADAEGKLRRQYPELSITTEVLTERAEDALVKAAGESRALVIGSHGVDRLHSFFLGDTGLHIVARAQRPVILLRAVPEETEAEEGATGGGGIAVAVNLQGSYHGLLDFAFRSAQVSGHQLYVVHARKLMAQAYAPTGSVVPHIAQEIAEEEKQKLADVLKSWSQEYPDVHVTGRVRLESPARAIVRQAVGSNLLIVGRRRRDRPSLGPRIGPVAQAAVHHAACPVAVVPHD</sequence>
<dbReference type="AlphaFoldDB" id="A0A1E7JWA7"/>
<feature type="domain" description="UspA" evidence="2">
    <location>
        <begin position="2"/>
        <end position="125"/>
    </location>
</feature>
<accession>A0A1E7JWA7</accession>
<comment type="caution">
    <text evidence="3">The sequence shown here is derived from an EMBL/GenBank/DDBJ whole genome shotgun (WGS) entry which is preliminary data.</text>
</comment>
<evidence type="ECO:0000259" key="2">
    <source>
        <dbReference type="Pfam" id="PF00582"/>
    </source>
</evidence>
<dbReference type="Pfam" id="PF00582">
    <property type="entry name" value="Usp"/>
    <property type="match status" value="2"/>
</dbReference>
<dbReference type="Gene3D" id="3.40.50.620">
    <property type="entry name" value="HUPs"/>
    <property type="match status" value="2"/>
</dbReference>
<protein>
    <recommendedName>
        <fullName evidence="2">UspA domain-containing protein</fullName>
    </recommendedName>
</protein>
<dbReference type="PANTHER" id="PTHR46268">
    <property type="entry name" value="STRESS RESPONSE PROTEIN NHAX"/>
    <property type="match status" value="1"/>
</dbReference>
<comment type="similarity">
    <text evidence="1">Belongs to the universal stress protein A family.</text>
</comment>
<reference evidence="3 4" key="1">
    <citation type="journal article" date="2016" name="Front. Microbiol.">
        <title>Comparative Genomics Analysis of Streptomyces Species Reveals Their Adaptation to the Marine Environment and Their Diversity at the Genomic Level.</title>
        <authorList>
            <person name="Tian X."/>
            <person name="Zhang Z."/>
            <person name="Yang T."/>
            <person name="Chen M."/>
            <person name="Li J."/>
            <person name="Chen F."/>
            <person name="Yang J."/>
            <person name="Li W."/>
            <person name="Zhang B."/>
            <person name="Zhang Z."/>
            <person name="Wu J."/>
            <person name="Zhang C."/>
            <person name="Long L."/>
            <person name="Xiao J."/>
        </authorList>
    </citation>
    <scope>NUCLEOTIDE SEQUENCE [LARGE SCALE GENOMIC DNA]</scope>
    <source>
        <strain evidence="3 4">SCSIO 02100</strain>
    </source>
</reference>
<dbReference type="SUPFAM" id="SSF52402">
    <property type="entry name" value="Adenine nucleotide alpha hydrolases-like"/>
    <property type="match status" value="2"/>
</dbReference>
<evidence type="ECO:0000256" key="1">
    <source>
        <dbReference type="ARBA" id="ARBA00008791"/>
    </source>
</evidence>
<dbReference type="InterPro" id="IPR006016">
    <property type="entry name" value="UspA"/>
</dbReference>
<dbReference type="Proteomes" id="UP000176101">
    <property type="component" value="Unassembled WGS sequence"/>
</dbReference>
<keyword evidence="4" id="KW-1185">Reference proteome</keyword>
<evidence type="ECO:0000313" key="4">
    <source>
        <dbReference type="Proteomes" id="UP000176101"/>
    </source>
</evidence>
<organism evidence="3 4">
    <name type="scientific">Streptomyces oceani</name>
    <dbReference type="NCBI Taxonomy" id="1075402"/>
    <lineage>
        <taxon>Bacteria</taxon>
        <taxon>Bacillati</taxon>
        <taxon>Actinomycetota</taxon>
        <taxon>Actinomycetes</taxon>
        <taxon>Kitasatosporales</taxon>
        <taxon>Streptomycetaceae</taxon>
        <taxon>Streptomyces</taxon>
    </lineage>
</organism>
<dbReference type="PANTHER" id="PTHR46268:SF6">
    <property type="entry name" value="UNIVERSAL STRESS PROTEIN UP12"/>
    <property type="match status" value="1"/>
</dbReference>
<dbReference type="PATRIC" id="fig|1075402.3.peg.914"/>